<dbReference type="AlphaFoldDB" id="A0A1I2M6S4"/>
<gene>
    <name evidence="2" type="ORF">SAMN04488025_10711</name>
</gene>
<feature type="region of interest" description="Disordered" evidence="1">
    <location>
        <begin position="74"/>
        <end position="107"/>
    </location>
</feature>
<dbReference type="STRING" id="201973.SAMN04488025_10711"/>
<name>A0A1I2M6S4_9BACL</name>
<reference evidence="3" key="1">
    <citation type="submission" date="2016-10" db="EMBL/GenBank/DDBJ databases">
        <authorList>
            <person name="Varghese N."/>
            <person name="Submissions S."/>
        </authorList>
    </citation>
    <scope>NUCLEOTIDE SEQUENCE [LARGE SCALE GENOMIC DNA]</scope>
    <source>
        <strain evidence="3">DSM 44945</strain>
    </source>
</reference>
<evidence type="ECO:0000313" key="2">
    <source>
        <dbReference type="EMBL" id="SFF86590.1"/>
    </source>
</evidence>
<keyword evidence="3" id="KW-1185">Reference proteome</keyword>
<feature type="compositionally biased region" description="Basic residues" evidence="1">
    <location>
        <begin position="79"/>
        <end position="89"/>
    </location>
</feature>
<accession>A0A1I2M6S4</accession>
<organism evidence="2 3">
    <name type="scientific">Planifilum fulgidum</name>
    <dbReference type="NCBI Taxonomy" id="201973"/>
    <lineage>
        <taxon>Bacteria</taxon>
        <taxon>Bacillati</taxon>
        <taxon>Bacillota</taxon>
        <taxon>Bacilli</taxon>
        <taxon>Bacillales</taxon>
        <taxon>Thermoactinomycetaceae</taxon>
        <taxon>Planifilum</taxon>
    </lineage>
</organism>
<evidence type="ECO:0000313" key="3">
    <source>
        <dbReference type="Proteomes" id="UP000198661"/>
    </source>
</evidence>
<dbReference type="RefSeq" id="WP_092036715.1">
    <property type="nucleotide sequence ID" value="NZ_FOOK01000007.1"/>
</dbReference>
<proteinExistence type="predicted"/>
<dbReference type="EMBL" id="FOOK01000007">
    <property type="protein sequence ID" value="SFF86590.1"/>
    <property type="molecule type" value="Genomic_DNA"/>
</dbReference>
<dbReference type="Proteomes" id="UP000198661">
    <property type="component" value="Unassembled WGS sequence"/>
</dbReference>
<protein>
    <submittedName>
        <fullName evidence="2">Uncharacterized protein</fullName>
    </submittedName>
</protein>
<sequence length="107" mass="11611">MGGLRGFRDPAIFRPLMGGRRIRHQNLPEGFFGKRGMASAAEGQVAIVIGGAKGIGPDSVRELPGRDSRWWGILTPRGSGRRPKWRKKGSSPLHIHATPSDDESVEG</sequence>
<evidence type="ECO:0000256" key="1">
    <source>
        <dbReference type="SAM" id="MobiDB-lite"/>
    </source>
</evidence>